<comment type="caution">
    <text evidence="3">The sequence shown here is derived from an EMBL/GenBank/DDBJ whole genome shotgun (WGS) entry which is preliminary data.</text>
</comment>
<dbReference type="InterPro" id="IPR053150">
    <property type="entry name" value="Teicoplanin_resist-assoc"/>
</dbReference>
<keyword evidence="1" id="KW-1133">Transmembrane helix</keyword>
<feature type="transmembrane region" description="Helical" evidence="1">
    <location>
        <begin position="145"/>
        <end position="162"/>
    </location>
</feature>
<evidence type="ECO:0000313" key="4">
    <source>
        <dbReference type="Proteomes" id="UP000613208"/>
    </source>
</evidence>
<feature type="transmembrane region" description="Helical" evidence="1">
    <location>
        <begin position="255"/>
        <end position="275"/>
    </location>
</feature>
<reference evidence="3" key="1">
    <citation type="submission" date="2020-06" db="EMBL/GenBank/DDBJ databases">
        <title>Characterization of fructooligosaccharide metabolism and fructooligosaccharide-degrading enzymes in human commensal butyrate producers.</title>
        <authorList>
            <person name="Tanno H."/>
            <person name="Fujii T."/>
            <person name="Hirano K."/>
            <person name="Maeno S."/>
            <person name="Tonozuka T."/>
            <person name="Sakamoto M."/>
            <person name="Ohkuma M."/>
            <person name="Tochio T."/>
            <person name="Endo A."/>
        </authorList>
    </citation>
    <scope>NUCLEOTIDE SEQUENCE</scope>
    <source>
        <strain evidence="3">JCM 17466</strain>
    </source>
</reference>
<sequence>MIVSKLLIGMSYLSKACWIGLLLTLMLYGFHKICLKKSAGQGKDYILYYIALVYLVTLLMITGIAAPWSIHNAHNDQMIPFQDFDASYFLLNVLLFLPAGVFPPLISQKDTKWHWKYIGFGIILSLGIEIIQFLFTGRLADIDDVTANAIGCLAGYLVFWSLKKCWKASGAKPAGYGTYGFCLSLLGWLFGFPYRMGMCLGDMFLVSWGVPIWSGNQGGALSFQGIHYTLIIYFVIQLAAAWVTGKYNQDLGAKIGKILSGLGMIFFAVFIIGNIV</sequence>
<feature type="transmembrane region" description="Helical" evidence="1">
    <location>
        <begin position="117"/>
        <end position="139"/>
    </location>
</feature>
<dbReference type="AlphaFoldDB" id="A0A916Q477"/>
<dbReference type="Pfam" id="PF04892">
    <property type="entry name" value="VanZ"/>
    <property type="match status" value="1"/>
</dbReference>
<gene>
    <name evidence="3" type="ORF">ANBU17_04560</name>
</gene>
<organism evidence="3 4">
    <name type="scientific">Anaerostipes butyraticus</name>
    <dbReference type="NCBI Taxonomy" id="645466"/>
    <lineage>
        <taxon>Bacteria</taxon>
        <taxon>Bacillati</taxon>
        <taxon>Bacillota</taxon>
        <taxon>Clostridia</taxon>
        <taxon>Lachnospirales</taxon>
        <taxon>Lachnospiraceae</taxon>
        <taxon>Anaerostipes</taxon>
    </lineage>
</organism>
<accession>A0A916Q477</accession>
<dbReference type="EMBL" id="BLYI01000009">
    <property type="protein sequence ID" value="GFO84109.1"/>
    <property type="molecule type" value="Genomic_DNA"/>
</dbReference>
<keyword evidence="1" id="KW-0472">Membrane</keyword>
<feature type="transmembrane region" description="Helical" evidence="1">
    <location>
        <begin position="174"/>
        <end position="194"/>
    </location>
</feature>
<dbReference type="InterPro" id="IPR006976">
    <property type="entry name" value="VanZ-like"/>
</dbReference>
<dbReference type="Proteomes" id="UP000613208">
    <property type="component" value="Unassembled WGS sequence"/>
</dbReference>
<proteinExistence type="predicted"/>
<feature type="domain" description="VanZ-like" evidence="2">
    <location>
        <begin position="46"/>
        <end position="161"/>
    </location>
</feature>
<feature type="transmembrane region" description="Helical" evidence="1">
    <location>
        <begin position="46"/>
        <end position="66"/>
    </location>
</feature>
<dbReference type="RefSeq" id="WP_201309863.1">
    <property type="nucleotide sequence ID" value="NZ_BLYI01000009.1"/>
</dbReference>
<dbReference type="PANTHER" id="PTHR36834">
    <property type="entry name" value="MEMBRANE PROTEIN-RELATED"/>
    <property type="match status" value="1"/>
</dbReference>
<feature type="transmembrane region" description="Helical" evidence="1">
    <location>
        <begin position="12"/>
        <end position="34"/>
    </location>
</feature>
<feature type="transmembrane region" description="Helical" evidence="1">
    <location>
        <begin position="225"/>
        <end position="243"/>
    </location>
</feature>
<feature type="transmembrane region" description="Helical" evidence="1">
    <location>
        <begin position="86"/>
        <end position="105"/>
    </location>
</feature>
<name>A0A916Q477_9FIRM</name>
<evidence type="ECO:0000313" key="3">
    <source>
        <dbReference type="EMBL" id="GFO84109.1"/>
    </source>
</evidence>
<keyword evidence="1" id="KW-0812">Transmembrane</keyword>
<dbReference type="PANTHER" id="PTHR36834:SF1">
    <property type="entry name" value="INTEGRAL MEMBRANE PROTEIN"/>
    <property type="match status" value="1"/>
</dbReference>
<keyword evidence="4" id="KW-1185">Reference proteome</keyword>
<protein>
    <recommendedName>
        <fullName evidence="2">VanZ-like domain-containing protein</fullName>
    </recommendedName>
</protein>
<evidence type="ECO:0000256" key="1">
    <source>
        <dbReference type="SAM" id="Phobius"/>
    </source>
</evidence>
<evidence type="ECO:0000259" key="2">
    <source>
        <dbReference type="Pfam" id="PF04892"/>
    </source>
</evidence>